<dbReference type="InterPro" id="IPR011006">
    <property type="entry name" value="CheY-like_superfamily"/>
</dbReference>
<dbReference type="SUPFAM" id="SSF55073">
    <property type="entry name" value="Nucleotide cyclase"/>
    <property type="match status" value="1"/>
</dbReference>
<accession>A0A916QS50</accession>
<dbReference type="PROSITE" id="PS50887">
    <property type="entry name" value="GGDEF"/>
    <property type="match status" value="1"/>
</dbReference>
<keyword evidence="7" id="KW-1185">Reference proteome</keyword>
<dbReference type="GO" id="GO:0052621">
    <property type="term" value="F:diguanylate cyclase activity"/>
    <property type="evidence" value="ECO:0007669"/>
    <property type="project" value="UniProtKB-EC"/>
</dbReference>
<reference evidence="6" key="1">
    <citation type="journal article" date="2014" name="Int. J. Syst. Evol. Microbiol.">
        <title>Complete genome sequence of Corynebacterium casei LMG S-19264T (=DSM 44701T), isolated from a smear-ripened cheese.</title>
        <authorList>
            <consortium name="US DOE Joint Genome Institute (JGI-PGF)"/>
            <person name="Walter F."/>
            <person name="Albersmeier A."/>
            <person name="Kalinowski J."/>
            <person name="Ruckert C."/>
        </authorList>
    </citation>
    <scope>NUCLEOTIDE SEQUENCE</scope>
    <source>
        <strain evidence="6">CGMCC 1.15880</strain>
    </source>
</reference>
<feature type="domain" description="Response regulatory" evidence="4">
    <location>
        <begin position="4"/>
        <end position="120"/>
    </location>
</feature>
<dbReference type="InterPro" id="IPR043128">
    <property type="entry name" value="Rev_trsase/Diguanyl_cyclase"/>
</dbReference>
<dbReference type="Gene3D" id="3.40.50.2300">
    <property type="match status" value="1"/>
</dbReference>
<dbReference type="PANTHER" id="PTHR45138">
    <property type="entry name" value="REGULATORY COMPONENTS OF SENSORY TRANSDUCTION SYSTEM"/>
    <property type="match status" value="1"/>
</dbReference>
<evidence type="ECO:0000256" key="1">
    <source>
        <dbReference type="ARBA" id="ARBA00012528"/>
    </source>
</evidence>
<dbReference type="FunFam" id="3.30.70.270:FF:000001">
    <property type="entry name" value="Diguanylate cyclase domain protein"/>
    <property type="match status" value="1"/>
</dbReference>
<dbReference type="EC" id="2.7.7.65" evidence="1"/>
<sequence length="458" mass="50985">MPGRILLLDPQVTNRMMMKSQLTRDFFDVALASDGTELAQSLRFAPPDLVILSYAAERIAGFANINRLTQSQDTAHIPVIFLHDSADTTVWDAAHDCLADDVMAYTTQRWLMAARINMLIRGKEKLDALMARQSTITQMGFAEPSVFYPPPFSKAVALDFSCALSIFNTTFQESVATLLSRDFPLLKMFRTPQDSAERPPADISLVDEASLGRTAAFQTICDLRKRNPDRETPILYACDTSSPNAARSLELGAQEFISASASPSRFATTLRRMIWQKQMSYRTERAVANHLKSALTDPLTGLYNRRYGLQYLDQQLARPQTSVTAMILDLDRFKSVNDSYGHLTGDRVLKEAAKRLLRNIRGADLLCRYGGEEFLVILRDTPLETLQEIADRLRRAICHSPFLDESGNRITVSASIGVSTSAGFGGGEAMEVLEFADRALYRAKDSGRNRVIFGDQAA</sequence>
<dbReference type="PANTHER" id="PTHR45138:SF9">
    <property type="entry name" value="DIGUANYLATE CYCLASE DGCM-RELATED"/>
    <property type="match status" value="1"/>
</dbReference>
<dbReference type="SUPFAM" id="SSF52172">
    <property type="entry name" value="CheY-like"/>
    <property type="match status" value="1"/>
</dbReference>
<dbReference type="InterPro" id="IPR001789">
    <property type="entry name" value="Sig_transdc_resp-reg_receiver"/>
</dbReference>
<proteinExistence type="predicted"/>
<evidence type="ECO:0000259" key="4">
    <source>
        <dbReference type="PROSITE" id="PS50110"/>
    </source>
</evidence>
<evidence type="ECO:0000256" key="3">
    <source>
        <dbReference type="PROSITE-ProRule" id="PRU00169"/>
    </source>
</evidence>
<evidence type="ECO:0000256" key="2">
    <source>
        <dbReference type="ARBA" id="ARBA00034247"/>
    </source>
</evidence>
<dbReference type="GO" id="GO:1902201">
    <property type="term" value="P:negative regulation of bacterial-type flagellum-dependent cell motility"/>
    <property type="evidence" value="ECO:0007669"/>
    <property type="project" value="TreeGrafter"/>
</dbReference>
<dbReference type="GO" id="GO:0043709">
    <property type="term" value="P:cell adhesion involved in single-species biofilm formation"/>
    <property type="evidence" value="ECO:0007669"/>
    <property type="project" value="TreeGrafter"/>
</dbReference>
<feature type="domain" description="GGDEF" evidence="5">
    <location>
        <begin position="321"/>
        <end position="456"/>
    </location>
</feature>
<gene>
    <name evidence="6" type="primary">pleD</name>
    <name evidence="6" type="ORF">GCM10011498_05790</name>
</gene>
<dbReference type="CDD" id="cd01949">
    <property type="entry name" value="GGDEF"/>
    <property type="match status" value="1"/>
</dbReference>
<dbReference type="PROSITE" id="PS50110">
    <property type="entry name" value="RESPONSE_REGULATORY"/>
    <property type="match status" value="1"/>
</dbReference>
<name>A0A916QS50_9RHOB</name>
<dbReference type="RefSeq" id="WP_188670732.1">
    <property type="nucleotide sequence ID" value="NZ_BMKA01000001.1"/>
</dbReference>
<organism evidence="6 7">
    <name type="scientific">Neptunicoccus cionae</name>
    <dbReference type="NCBI Taxonomy" id="2035344"/>
    <lineage>
        <taxon>Bacteria</taxon>
        <taxon>Pseudomonadati</taxon>
        <taxon>Pseudomonadota</taxon>
        <taxon>Alphaproteobacteria</taxon>
        <taxon>Rhodobacterales</taxon>
        <taxon>Paracoccaceae</taxon>
        <taxon>Neptunicoccus</taxon>
    </lineage>
</organism>
<dbReference type="InterPro" id="IPR029787">
    <property type="entry name" value="Nucleotide_cyclase"/>
</dbReference>
<evidence type="ECO:0000259" key="5">
    <source>
        <dbReference type="PROSITE" id="PS50887"/>
    </source>
</evidence>
<evidence type="ECO:0000313" key="7">
    <source>
        <dbReference type="Proteomes" id="UP000628017"/>
    </source>
</evidence>
<dbReference type="EMBL" id="BMKA01000001">
    <property type="protein sequence ID" value="GGA08704.1"/>
    <property type="molecule type" value="Genomic_DNA"/>
</dbReference>
<comment type="caution">
    <text evidence="6">The sequence shown here is derived from an EMBL/GenBank/DDBJ whole genome shotgun (WGS) entry which is preliminary data.</text>
</comment>
<dbReference type="Pfam" id="PF00072">
    <property type="entry name" value="Response_reg"/>
    <property type="match status" value="1"/>
</dbReference>
<dbReference type="InterPro" id="IPR000160">
    <property type="entry name" value="GGDEF_dom"/>
</dbReference>
<dbReference type="Proteomes" id="UP000628017">
    <property type="component" value="Unassembled WGS sequence"/>
</dbReference>
<reference evidence="6" key="2">
    <citation type="submission" date="2020-09" db="EMBL/GenBank/DDBJ databases">
        <authorList>
            <person name="Sun Q."/>
            <person name="Zhou Y."/>
        </authorList>
    </citation>
    <scope>NUCLEOTIDE SEQUENCE</scope>
    <source>
        <strain evidence="6">CGMCC 1.15880</strain>
    </source>
</reference>
<comment type="caution">
    <text evidence="3">Lacks conserved residue(s) required for the propagation of feature annotation.</text>
</comment>
<dbReference type="AlphaFoldDB" id="A0A916QS50"/>
<evidence type="ECO:0000313" key="6">
    <source>
        <dbReference type="EMBL" id="GGA08704.1"/>
    </source>
</evidence>
<dbReference type="GO" id="GO:0005886">
    <property type="term" value="C:plasma membrane"/>
    <property type="evidence" value="ECO:0007669"/>
    <property type="project" value="TreeGrafter"/>
</dbReference>
<dbReference type="Gene3D" id="3.30.70.270">
    <property type="match status" value="1"/>
</dbReference>
<protein>
    <recommendedName>
        <fullName evidence="1">diguanylate cyclase</fullName>
        <ecNumber evidence="1">2.7.7.65</ecNumber>
    </recommendedName>
</protein>
<dbReference type="GO" id="GO:0000160">
    <property type="term" value="P:phosphorelay signal transduction system"/>
    <property type="evidence" value="ECO:0007669"/>
    <property type="project" value="InterPro"/>
</dbReference>
<dbReference type="SMART" id="SM00267">
    <property type="entry name" value="GGDEF"/>
    <property type="match status" value="1"/>
</dbReference>
<dbReference type="NCBIfam" id="TIGR00254">
    <property type="entry name" value="GGDEF"/>
    <property type="match status" value="1"/>
</dbReference>
<dbReference type="InterPro" id="IPR050469">
    <property type="entry name" value="Diguanylate_Cyclase"/>
</dbReference>
<comment type="catalytic activity">
    <reaction evidence="2">
        <text>2 GTP = 3',3'-c-di-GMP + 2 diphosphate</text>
        <dbReference type="Rhea" id="RHEA:24898"/>
        <dbReference type="ChEBI" id="CHEBI:33019"/>
        <dbReference type="ChEBI" id="CHEBI:37565"/>
        <dbReference type="ChEBI" id="CHEBI:58805"/>
        <dbReference type="EC" id="2.7.7.65"/>
    </reaction>
</comment>
<dbReference type="Pfam" id="PF00990">
    <property type="entry name" value="GGDEF"/>
    <property type="match status" value="1"/>
</dbReference>